<dbReference type="RefSeq" id="WP_050061975.1">
    <property type="nucleotide sequence ID" value="NZ_JACHEK010000002.1"/>
</dbReference>
<organism evidence="1 2">
    <name type="scientific">Silvibacterium bohemicum</name>
    <dbReference type="NCBI Taxonomy" id="1577686"/>
    <lineage>
        <taxon>Bacteria</taxon>
        <taxon>Pseudomonadati</taxon>
        <taxon>Acidobacteriota</taxon>
        <taxon>Terriglobia</taxon>
        <taxon>Terriglobales</taxon>
        <taxon>Acidobacteriaceae</taxon>
        <taxon>Silvibacterium</taxon>
    </lineage>
</organism>
<dbReference type="EMBL" id="JACHEK010000002">
    <property type="protein sequence ID" value="MBB6143031.1"/>
    <property type="molecule type" value="Genomic_DNA"/>
</dbReference>
<comment type="caution">
    <text evidence="1">The sequence shown here is derived from an EMBL/GenBank/DDBJ whole genome shotgun (WGS) entry which is preliminary data.</text>
</comment>
<keyword evidence="2" id="KW-1185">Reference proteome</keyword>
<dbReference type="AlphaFoldDB" id="A0A841JVL4"/>
<accession>A0A841JVL4</accession>
<reference evidence="1 2" key="1">
    <citation type="submission" date="2020-08" db="EMBL/GenBank/DDBJ databases">
        <title>Genomic Encyclopedia of Type Strains, Phase IV (KMG-IV): sequencing the most valuable type-strain genomes for metagenomic binning, comparative biology and taxonomic classification.</title>
        <authorList>
            <person name="Goeker M."/>
        </authorList>
    </citation>
    <scope>NUCLEOTIDE SEQUENCE [LARGE SCALE GENOMIC DNA]</scope>
    <source>
        <strain evidence="1 2">DSM 103733</strain>
    </source>
</reference>
<evidence type="ECO:0000313" key="2">
    <source>
        <dbReference type="Proteomes" id="UP000538666"/>
    </source>
</evidence>
<dbReference type="Proteomes" id="UP000538666">
    <property type="component" value="Unassembled WGS sequence"/>
</dbReference>
<dbReference type="Gene3D" id="2.40.160.10">
    <property type="entry name" value="Porin"/>
    <property type="match status" value="1"/>
</dbReference>
<proteinExistence type="predicted"/>
<gene>
    <name evidence="1" type="ORF">HNQ77_000975</name>
</gene>
<evidence type="ECO:0000313" key="1">
    <source>
        <dbReference type="EMBL" id="MBB6143031.1"/>
    </source>
</evidence>
<dbReference type="InterPro" id="IPR023614">
    <property type="entry name" value="Porin_dom_sf"/>
</dbReference>
<sequence length="432" mass="46436">MSLAKVFYQKIRFRAVLLCWESFVLAAIPICAFGQTSEQPGKFAWKPSGFENLVIGGASQGRGGEASGSSESEVELTPQYKTKSGTVFAARGVLNLQAASNVSGISSGWNLTVPELSLFAIGHFGRIEIGDRAGFPQSLVGFTPSEIAFTSAEFGPESGERLDPNGGLPTVFLPHPLADRINDLTYLGYAERFYSDRSLKLIYVTPRSRSGFYGAASYTPTTDISSGYSLNGDTRTPDTGLRDAENPGVFRNITQAALVWTHRTQNIDVSAGSTYSYATTSAGNPIVRDSNSLSEGITATVHDAWTFGLSGTYDGFSKQRNDITTGHSSVSPYGVVASANYVEGPWTVGGYYQHATALSVTSQPSRDTVDIGEGGVARLINRNHDLLGAGFYTDVKLFASLYYYRFQGAESSSVHADENGPVLLFGARFSFF</sequence>
<evidence type="ECO:0008006" key="3">
    <source>
        <dbReference type="Google" id="ProtNLM"/>
    </source>
</evidence>
<name>A0A841JVL4_9BACT</name>
<protein>
    <recommendedName>
        <fullName evidence="3">Porin domain-containing protein</fullName>
    </recommendedName>
</protein>
<dbReference type="OrthoDB" id="9554429at2"/>